<keyword evidence="13" id="KW-1185">Reference proteome</keyword>
<dbReference type="Pfam" id="PF06884">
    <property type="entry name" value="DUF1264"/>
    <property type="match status" value="1"/>
</dbReference>
<dbReference type="InterPro" id="IPR036356">
    <property type="entry name" value="ERp29_C_sf"/>
</dbReference>
<dbReference type="Pfam" id="PF07749">
    <property type="entry name" value="ERp29"/>
    <property type="match status" value="1"/>
</dbReference>
<evidence type="ECO:0000256" key="2">
    <source>
        <dbReference type="ARBA" id="ARBA00006347"/>
    </source>
</evidence>
<dbReference type="OrthoDB" id="10264505at2759"/>
<gene>
    <name evidence="12" type="ORF">UCRPC4_g04704</name>
</gene>
<comment type="similarity">
    <text evidence="3">Belongs to the OBAP family.</text>
</comment>
<accession>A0A0G2E8K1</accession>
<dbReference type="InterPro" id="IPR010686">
    <property type="entry name" value="OBAP-like"/>
</dbReference>
<evidence type="ECO:0000313" key="13">
    <source>
        <dbReference type="Proteomes" id="UP000053317"/>
    </source>
</evidence>
<keyword evidence="8 12" id="KW-0413">Isomerase</keyword>
<dbReference type="Gene3D" id="1.20.1150.12">
    <property type="entry name" value="Endoplasmic reticulum resident protein 29, C-terminal domain"/>
    <property type="match status" value="1"/>
</dbReference>
<keyword evidence="6" id="KW-0677">Repeat</keyword>
<dbReference type="SUPFAM" id="SSF52833">
    <property type="entry name" value="Thioredoxin-like"/>
    <property type="match status" value="2"/>
</dbReference>
<dbReference type="NCBIfam" id="TIGR01126">
    <property type="entry name" value="pdi_dom"/>
    <property type="match status" value="2"/>
</dbReference>
<dbReference type="CDD" id="cd00238">
    <property type="entry name" value="ERp29c"/>
    <property type="match status" value="1"/>
</dbReference>
<dbReference type="FunFam" id="3.40.30.10:FF:000032">
    <property type="entry name" value="Protein disulfide-isomerase A6 homolog"/>
    <property type="match status" value="1"/>
</dbReference>
<comment type="caution">
    <text evidence="12">The sequence shown here is derived from an EMBL/GenBank/DDBJ whole genome shotgun (WGS) entry which is preliminary data.</text>
</comment>
<sequence>MPVSSEEPPLSLKSRILETGASVVQDFKPVQQICAHLNAFHVYAEDPSRFETLPEEERKLWHSHVFEVKSGMLVMPQPSTSITPTAAWEAAETKEMEQVIGLYGKTYHFWQVDRGDVVPFGHPSLMLSFTEEGKVNEEARRKWAARDQNYKVSSEHKAQERAYIAEPQIHPDADEVRVFKMRFANVVSALSLFAPAFVAASDVIDLTPDNFDSVVLKSGTPSLVEFFAPWCGHCKNLAPIYEELATSLKHKSDKIQIAKVDADNHKELGKKFGVQGFPTLKYFDGKSDKPTEYSSGRDLESLQKFIADKTGVKAKGVKAAPSEVEMLTDSTFKEKVGKDQDVLVAFTAPWCGHCKNLAPVWEKVASDFSADVDVLIAKVDAESENSKATAQAQGVSSYPTIKFFPKGSTEPEPYSGPRTEQALVDFINGKAGTHRLVGGGLDAKAGTIEALDSIVKQYVVSPDTLDKITAEVKKATEGAKDKYAEYYLKVLDKLGKSEGYAQKESARLAGLLKKSDGLAKEKVDDLTKRSNILKNFLAGKAEDIKEEL</sequence>
<dbReference type="AlphaFoldDB" id="A0A0G2E8K1"/>
<dbReference type="GO" id="GO:0003756">
    <property type="term" value="F:protein disulfide isomerase activity"/>
    <property type="evidence" value="ECO:0007669"/>
    <property type="project" value="UniProtKB-EC"/>
</dbReference>
<dbReference type="Pfam" id="PF00085">
    <property type="entry name" value="Thioredoxin"/>
    <property type="match status" value="2"/>
</dbReference>
<reference evidence="12 13" key="1">
    <citation type="submission" date="2015-05" db="EMBL/GenBank/DDBJ databases">
        <title>Distinctive expansion of gene families associated with plant cell wall degradation and secondary metabolism in the genomes of grapevine trunk pathogens.</title>
        <authorList>
            <person name="Lawrence D.P."/>
            <person name="Travadon R."/>
            <person name="Rolshausen P.E."/>
            <person name="Baumgartner K."/>
        </authorList>
    </citation>
    <scope>NUCLEOTIDE SEQUENCE [LARGE SCALE GENOMIC DNA]</scope>
    <source>
        <strain evidence="12">UCRPC4</strain>
    </source>
</reference>
<protein>
    <recommendedName>
        <fullName evidence="4">protein disulfide-isomerase</fullName>
        <ecNumber evidence="4">5.3.4.1</ecNumber>
    </recommendedName>
</protein>
<dbReference type="Gene3D" id="3.40.30.10">
    <property type="entry name" value="Glutaredoxin"/>
    <property type="match status" value="2"/>
</dbReference>
<evidence type="ECO:0000313" key="12">
    <source>
        <dbReference type="EMBL" id="KKY18909.1"/>
    </source>
</evidence>
<dbReference type="PRINTS" id="PR00421">
    <property type="entry name" value="THIOREDOXIN"/>
</dbReference>
<dbReference type="Proteomes" id="UP000053317">
    <property type="component" value="Unassembled WGS sequence"/>
</dbReference>
<keyword evidence="9" id="KW-0676">Redox-active center</keyword>
<dbReference type="PROSITE" id="PS51352">
    <property type="entry name" value="THIOREDOXIN_2"/>
    <property type="match status" value="2"/>
</dbReference>
<evidence type="ECO:0000259" key="11">
    <source>
        <dbReference type="PROSITE" id="PS51352"/>
    </source>
</evidence>
<dbReference type="GO" id="GO:0005783">
    <property type="term" value="C:endoplasmic reticulum"/>
    <property type="evidence" value="ECO:0007669"/>
    <property type="project" value="InterPro"/>
</dbReference>
<evidence type="ECO:0000256" key="1">
    <source>
        <dbReference type="ARBA" id="ARBA00001182"/>
    </source>
</evidence>
<evidence type="ECO:0000256" key="7">
    <source>
        <dbReference type="ARBA" id="ARBA00023157"/>
    </source>
</evidence>
<name>A0A0G2E8K1_PHACM</name>
<keyword evidence="7" id="KW-1015">Disulfide bond</keyword>
<dbReference type="CDD" id="cd02998">
    <property type="entry name" value="PDI_a_ERp38"/>
    <property type="match status" value="2"/>
</dbReference>
<dbReference type="PANTHER" id="PTHR45672">
    <property type="entry name" value="PROTEIN DISULFIDE-ISOMERASE C17H9.14C-RELATED"/>
    <property type="match status" value="1"/>
</dbReference>
<dbReference type="SUPFAM" id="SSF47933">
    <property type="entry name" value="ERP29 C domain-like"/>
    <property type="match status" value="1"/>
</dbReference>
<evidence type="ECO:0000256" key="3">
    <source>
        <dbReference type="ARBA" id="ARBA00009740"/>
    </source>
</evidence>
<feature type="domain" description="Thioredoxin" evidence="11">
    <location>
        <begin position="188"/>
        <end position="311"/>
    </location>
</feature>
<evidence type="ECO:0000256" key="9">
    <source>
        <dbReference type="ARBA" id="ARBA00023284"/>
    </source>
</evidence>
<dbReference type="InterPro" id="IPR013766">
    <property type="entry name" value="Thioredoxin_domain"/>
</dbReference>
<comment type="similarity">
    <text evidence="2 10">Belongs to the protein disulfide isomerase family.</text>
</comment>
<dbReference type="PANTHER" id="PTHR45672:SF11">
    <property type="entry name" value="PROTEIN DISULFIDE-ISOMERASE C17H9.14C"/>
    <property type="match status" value="1"/>
</dbReference>
<evidence type="ECO:0000256" key="5">
    <source>
        <dbReference type="ARBA" id="ARBA00022729"/>
    </source>
</evidence>
<dbReference type="GO" id="GO:0006457">
    <property type="term" value="P:protein folding"/>
    <property type="evidence" value="ECO:0007669"/>
    <property type="project" value="TreeGrafter"/>
</dbReference>
<dbReference type="PROSITE" id="PS00194">
    <property type="entry name" value="THIOREDOXIN_1"/>
    <property type="match status" value="2"/>
</dbReference>
<proteinExistence type="inferred from homology"/>
<dbReference type="InterPro" id="IPR051063">
    <property type="entry name" value="PDI"/>
</dbReference>
<reference evidence="12 13" key="2">
    <citation type="submission" date="2015-05" db="EMBL/GenBank/DDBJ databases">
        <authorList>
            <person name="Morales-Cruz A."/>
            <person name="Amrine K.C."/>
            <person name="Cantu D."/>
        </authorList>
    </citation>
    <scope>NUCLEOTIDE SEQUENCE [LARGE SCALE GENOMIC DNA]</scope>
    <source>
        <strain evidence="12">UCRPC4</strain>
    </source>
</reference>
<evidence type="ECO:0000256" key="6">
    <source>
        <dbReference type="ARBA" id="ARBA00022737"/>
    </source>
</evidence>
<dbReference type="InterPro" id="IPR011679">
    <property type="entry name" value="ERp29_C"/>
</dbReference>
<dbReference type="EC" id="5.3.4.1" evidence="4"/>
<comment type="catalytic activity">
    <reaction evidence="1">
        <text>Catalyzes the rearrangement of -S-S- bonds in proteins.</text>
        <dbReference type="EC" id="5.3.4.1"/>
    </reaction>
</comment>
<organism evidence="12 13">
    <name type="scientific">Phaeomoniella chlamydospora</name>
    <name type="common">Phaeoacremonium chlamydosporum</name>
    <dbReference type="NCBI Taxonomy" id="158046"/>
    <lineage>
        <taxon>Eukaryota</taxon>
        <taxon>Fungi</taxon>
        <taxon>Dikarya</taxon>
        <taxon>Ascomycota</taxon>
        <taxon>Pezizomycotina</taxon>
        <taxon>Eurotiomycetes</taxon>
        <taxon>Chaetothyriomycetidae</taxon>
        <taxon>Phaeomoniellales</taxon>
        <taxon>Phaeomoniellaceae</taxon>
        <taxon>Phaeomoniella</taxon>
    </lineage>
</organism>
<evidence type="ECO:0000256" key="10">
    <source>
        <dbReference type="RuleBase" id="RU004208"/>
    </source>
</evidence>
<evidence type="ECO:0000256" key="4">
    <source>
        <dbReference type="ARBA" id="ARBA00012723"/>
    </source>
</evidence>
<dbReference type="EMBL" id="LCWF01000113">
    <property type="protein sequence ID" value="KKY18909.1"/>
    <property type="molecule type" value="Genomic_DNA"/>
</dbReference>
<evidence type="ECO:0000256" key="8">
    <source>
        <dbReference type="ARBA" id="ARBA00023235"/>
    </source>
</evidence>
<keyword evidence="5" id="KW-0732">Signal</keyword>
<dbReference type="InterPro" id="IPR017937">
    <property type="entry name" value="Thioredoxin_CS"/>
</dbReference>
<dbReference type="InterPro" id="IPR036249">
    <property type="entry name" value="Thioredoxin-like_sf"/>
</dbReference>
<dbReference type="InterPro" id="IPR005788">
    <property type="entry name" value="PDI_thioredoxin-like_dom"/>
</dbReference>
<feature type="domain" description="Thioredoxin" evidence="11">
    <location>
        <begin position="313"/>
        <end position="432"/>
    </location>
</feature>